<feature type="compositionally biased region" description="Polar residues" evidence="1">
    <location>
        <begin position="1208"/>
        <end position="1232"/>
    </location>
</feature>
<dbReference type="EMBL" id="QUAV01000001">
    <property type="protein sequence ID" value="TPR26166.1"/>
    <property type="molecule type" value="Genomic_DNA"/>
</dbReference>
<feature type="compositionally biased region" description="Basic and acidic residues" evidence="1">
    <location>
        <begin position="120"/>
        <end position="137"/>
    </location>
</feature>
<feature type="compositionally biased region" description="Polar residues" evidence="1">
    <location>
        <begin position="1105"/>
        <end position="1114"/>
    </location>
</feature>
<feature type="domain" description="DUF5776" evidence="2">
    <location>
        <begin position="2483"/>
        <end position="2550"/>
    </location>
</feature>
<accession>A0ABY2YY10</accession>
<feature type="region of interest" description="Disordered" evidence="1">
    <location>
        <begin position="1450"/>
        <end position="1470"/>
    </location>
</feature>
<dbReference type="InterPro" id="IPR044081">
    <property type="entry name" value="DUF5776"/>
</dbReference>
<keyword evidence="4" id="KW-1185">Reference proteome</keyword>
<feature type="region of interest" description="Disordered" evidence="1">
    <location>
        <begin position="1208"/>
        <end position="1235"/>
    </location>
</feature>
<feature type="compositionally biased region" description="Polar residues" evidence="1">
    <location>
        <begin position="294"/>
        <end position="309"/>
    </location>
</feature>
<feature type="compositionally biased region" description="Polar residues" evidence="1">
    <location>
        <begin position="159"/>
        <end position="184"/>
    </location>
</feature>
<feature type="region of interest" description="Disordered" evidence="1">
    <location>
        <begin position="2200"/>
        <end position="2235"/>
    </location>
</feature>
<evidence type="ECO:0000313" key="4">
    <source>
        <dbReference type="Proteomes" id="UP000777560"/>
    </source>
</evidence>
<feature type="region of interest" description="Disordered" evidence="1">
    <location>
        <begin position="1020"/>
        <end position="1040"/>
    </location>
</feature>
<dbReference type="Proteomes" id="UP000777560">
    <property type="component" value="Unassembled WGS sequence"/>
</dbReference>
<feature type="compositionally biased region" description="Polar residues" evidence="1">
    <location>
        <begin position="191"/>
        <end position="200"/>
    </location>
</feature>
<feature type="region of interest" description="Disordered" evidence="1">
    <location>
        <begin position="1104"/>
        <end position="1193"/>
    </location>
</feature>
<feature type="region of interest" description="Disordered" evidence="1">
    <location>
        <begin position="1305"/>
        <end position="1324"/>
    </location>
</feature>
<feature type="compositionally biased region" description="Polar residues" evidence="1">
    <location>
        <begin position="1736"/>
        <end position="1762"/>
    </location>
</feature>
<feature type="region of interest" description="Disordered" evidence="1">
    <location>
        <begin position="294"/>
        <end position="325"/>
    </location>
</feature>
<feature type="compositionally biased region" description="Polar residues" evidence="1">
    <location>
        <begin position="1587"/>
        <end position="1612"/>
    </location>
</feature>
<feature type="compositionally biased region" description="Polar residues" evidence="1">
    <location>
        <begin position="1885"/>
        <end position="1898"/>
    </location>
</feature>
<feature type="compositionally biased region" description="Polar residues" evidence="1">
    <location>
        <begin position="1634"/>
        <end position="1644"/>
    </location>
</feature>
<feature type="compositionally biased region" description="Low complexity" evidence="1">
    <location>
        <begin position="105"/>
        <end position="117"/>
    </location>
</feature>
<feature type="compositionally biased region" description="Low complexity" evidence="1">
    <location>
        <begin position="310"/>
        <end position="324"/>
    </location>
</feature>
<feature type="region of interest" description="Disordered" evidence="1">
    <location>
        <begin position="1525"/>
        <end position="1644"/>
    </location>
</feature>
<feature type="compositionally biased region" description="Polar residues" evidence="1">
    <location>
        <begin position="1800"/>
        <end position="1812"/>
    </location>
</feature>
<feature type="compositionally biased region" description="Polar residues" evidence="1">
    <location>
        <begin position="1182"/>
        <end position="1193"/>
    </location>
</feature>
<protein>
    <recommendedName>
        <fullName evidence="2">DUF5776 domain-containing protein</fullName>
    </recommendedName>
</protein>
<feature type="region of interest" description="Disordered" evidence="1">
    <location>
        <begin position="1663"/>
        <end position="1812"/>
    </location>
</feature>
<feature type="region of interest" description="Disordered" evidence="1">
    <location>
        <begin position="1336"/>
        <end position="1431"/>
    </location>
</feature>
<feature type="compositionally biased region" description="Polar residues" evidence="1">
    <location>
        <begin position="1355"/>
        <end position="1369"/>
    </location>
</feature>
<feature type="compositionally biased region" description="Polar residues" evidence="1">
    <location>
        <begin position="230"/>
        <end position="264"/>
    </location>
</feature>
<feature type="compositionally biased region" description="Polar residues" evidence="1">
    <location>
        <begin position="1565"/>
        <end position="1579"/>
    </location>
</feature>
<gene>
    <name evidence="3" type="ORF">DY114_00265</name>
</gene>
<proteinExistence type="predicted"/>
<feature type="region of interest" description="Disordered" evidence="1">
    <location>
        <begin position="2121"/>
        <end position="2145"/>
    </location>
</feature>
<reference evidence="3 4" key="1">
    <citation type="submission" date="2018-08" db="EMBL/GenBank/DDBJ databases">
        <title>Comparative genomics of wild bee and flower associated Lactobacillus reveals potential adaptation to the bee host.</title>
        <authorList>
            <person name="Vuong H.Q."/>
            <person name="Mcfrederick Q.S."/>
        </authorList>
    </citation>
    <scope>NUCLEOTIDE SEQUENCE [LARGE SCALE GENOMIC DNA]</scope>
    <source>
        <strain evidence="3 4">HV_13</strain>
    </source>
</reference>
<feature type="region of interest" description="Disordered" evidence="1">
    <location>
        <begin position="2002"/>
        <end position="2028"/>
    </location>
</feature>
<feature type="region of interest" description="Disordered" evidence="1">
    <location>
        <begin position="362"/>
        <end position="381"/>
    </location>
</feature>
<sequence>MQYNKQQFNKVNDKKIMKKVKKQWVVVSVASLAVLGGFAVSGTLNMNQPSVVAHADTPQGGAQPQPVSDGDSSGQPSTTNGDSKSTNSDNNKVNSDYQNGKQATNNDNQSQQYNNNSKGFNDKLNNKTDDQTKDNSDYKAGQSLATQYQDAIRDGASDVANNTDNSGKYTDQTSKQYYDDSNQGAKAAKTKYNTDTSNKGTSDKDYTSYNNTVQNKNDNDTDNSKDNKTASGNQADPTDKSNNYNNQTGVPTGNSDTYDSTNKSGGADNPDSASQSTQNYDKYLKNKFNGTSNGTSTNYSVQNGTVNVPSDSSVSATNSSNISTQNGRTLNGVDADIYAYGYNYFLANQAALDYESGKWKGTTYDSQKGSKTDSDTYLDNHPDNNSSYYNGYMGAQKAIVQQWPSDTSVNRTISNNSDSTNDSFNIGYNDALNKINSGTMFVSNGQQFDTAMNNDSKDSSNIRLINDIDLYQVSDPIYGKINQTESRVNMNNKNVKSINIDGQNHIADLAGVEYDSKGTNISSLNINNFKTIYGGGYYGPFGFTDGAKVDGRIVNYNNINYVGVQLLSAQNTDATFSGNNNITLVQYYNSPFHNKVYTNNWDQENLEVSNMTLKPGSNYFGDTDFAKGTEMIGVYNGGKVTLGQNSNMTLMPGNGYQAIDIRSGSGNPSLNINKGANLNIVPAKNNSGYAISNTGSINIDGGVLNVEYSGNTSNNLISNSGNINVYNNGVLQTKLNNSSNTTSLISGNGIYVYKQGNVIISDLSNDSANRSLISGSMNVDNAGPRGIILNKNNGSSSDFATNGIYGSNVSVPSFTPDGSNNEGDANKKLDNWFYTFNVNGNNQYQYRNKDHNTTSDSGGSNTWTNLSRNDLRMSSIPTIDFSGKDMYVTKNSDGTITINGVANVKNASNDANPLNIIASTDHTNSTDNNVPDYSKLTNQNVVVTKIDNANSDGPYKFTITIPEDKANNANVVGLRLTYGISGNNMVAFVDNQGDVVKYSNTIDNSKVAYPTNVSNSDVINGMNNGISDSQSSSSDAKNDSLFDNSVDYKNSYDSTQAGYDYYKNNNKQDNDINGTAIDKAKSDNNIIPSSFVRGYQKAKYDASSAEGTSDYMNSHRSKQSQSDLSKDYDYNDYSNSYDSTQLGYESGQANNTANRDAAKDKDAYDRGHSAGQGSYDALHGNPMNSASITPDSNKSIYTDAYNNTVKGYQEGLSGNNASTNNRNENDGNSAASSVKDGYKQAIDDYNAGSRDATAHPDKKGYQQAMQGLIDGASGNTDNGKNSPYNSYAPIYEIARSQALGAKNGISDAKSGSTSGSTTPTDAGSIYDASYQNAYNGSKDGYNNGQNNGKYNNDQANNPVYTNAFDQGEQQRGADDYLNGSNSTSTDSKKDNSEGKNYSTGANAAKDGLNDAKNKNLTDPESKTSIDNETKNHSDAYKDAYTKGVYANKGYQDATSDNDGSKAPTLSGDKSNQAEVDAYWGAQAGANTGKSYSDNPANSAPNTNSQFYKDAEQRAQQDIANGAQDYINDKSQGKTGDQLKPSEANKNDPLYTQGYNNQKAYDEGFNNPNGSNDGKSQSYIDGQAAAKSGSSFNNVKDGKNNSTIDGNYENNGALQGFNDAKSGAQFDPSKGMTDSKGNSLTGKDATNYQGAYAKAYAEATDQMNKGAQQYSSDKNNGIPTNTKPTDSSAGNQDAQSFNQGYDNQKAYDAGLNDKSGNDDVPSDYSNNASSYKAGKNASKSLPTNSGNNSPMSGAATDANNSDPTKTDNRPKDDSSSQQASENAKKSQDAYDGAKAGYVDGSNGSPANSNVGKSSDYQQAYNKAYGDMQKSRQDGTNDFFDQTKGNSLNNPSVINGKHSSDNNNGIGDKAHNNAFAEQQGYAAGLATNPSTYSDDNNPYKNDSDKGNADSNFNAYKNGFNNASAASAGYKAAQSKSNPSVSDSPITGSDGKDITDPTSQEAYRAAAQAFADAKANKPSDNSGKDSNYKNAYNMAYNQNRAAMGEGENDALGKDGGNTNIPNGQYPSDITTPSAKALYDEAKGNASQGYADAMKPSNANNANAPEGSSKEYTDGYNQAKSISAGANAAIAGAKQAPTASGSQNQDQVNAGFNAAQQAIKNGLADAQSGKNKPNNGKFDENQIFSGAKDVPSTARQAYIDAYEGAYNGYNNGLNGGSQKPSSDKDAKYGNDTTYSAAYDNAFKQGQNDIPAPTPTPAPNNDKDDQAAGTKAGQQAFAGGTPLNINHVNFAGKSQAYKDAFTKGYNDSQAGFNAGLNGGKNNSDNPSFKAGYQSAQAYKQGVKDATRGKKPAKNSSDAYKVGYEAYKAGISGKKANRATLDKLAPAYRKAYEKNYQAAHKAYVAVSGKASKAARKNAFGTKRVPRGLKHESPAYQAAYMEAFNRYVKDNLPSYVYNLKKVYSHNAPALTRSTRVKKYGKTALYNRHVFKVTGYKITSSGHVVYRVKGLGWISASDKSVNNVYYRRHDTKKPIQKVRVIKPQGTYIYNSKSFNKKTAVKKMKKGSTVNVERIERVGGITRFYIGNGQYISSNKTIVEHVR</sequence>
<feature type="region of interest" description="Disordered" evidence="1">
    <location>
        <begin position="2044"/>
        <end position="2070"/>
    </location>
</feature>
<name>A0ABY2YY10_9LACO</name>
<feature type="compositionally biased region" description="Polar residues" evidence="1">
    <location>
        <begin position="60"/>
        <end position="104"/>
    </location>
</feature>
<feature type="compositionally biased region" description="Polar residues" evidence="1">
    <location>
        <begin position="2013"/>
        <end position="2028"/>
    </location>
</feature>
<feature type="compositionally biased region" description="Low complexity" evidence="1">
    <location>
        <begin position="1306"/>
        <end position="1324"/>
    </location>
</feature>
<evidence type="ECO:0000313" key="3">
    <source>
        <dbReference type="EMBL" id="TPR26166.1"/>
    </source>
</evidence>
<feature type="compositionally biased region" description="Basic and acidic residues" evidence="1">
    <location>
        <begin position="1971"/>
        <end position="1984"/>
    </location>
</feature>
<evidence type="ECO:0000259" key="2">
    <source>
        <dbReference type="Pfam" id="PF19087"/>
    </source>
</evidence>
<feature type="region of interest" description="Disordered" evidence="1">
    <location>
        <begin position="1826"/>
        <end position="1868"/>
    </location>
</feature>
<feature type="compositionally biased region" description="Polar residues" evidence="1">
    <location>
        <begin position="1935"/>
        <end position="1944"/>
    </location>
</feature>
<feature type="compositionally biased region" description="Basic and acidic residues" evidence="1">
    <location>
        <begin position="368"/>
        <end position="381"/>
    </location>
</feature>
<feature type="region of interest" description="Disordered" evidence="1">
    <location>
        <begin position="157"/>
        <end position="277"/>
    </location>
</feature>
<feature type="compositionally biased region" description="Low complexity" evidence="1">
    <location>
        <begin position="1959"/>
        <end position="1970"/>
    </location>
</feature>
<feature type="compositionally biased region" description="Basic and acidic residues" evidence="1">
    <location>
        <begin position="1763"/>
        <end position="1773"/>
    </location>
</feature>
<feature type="region of interest" description="Disordered" evidence="1">
    <location>
        <begin position="2168"/>
        <end position="2188"/>
    </location>
</feature>
<feature type="compositionally biased region" description="Polar residues" evidence="1">
    <location>
        <begin position="1834"/>
        <end position="1851"/>
    </location>
</feature>
<dbReference type="Pfam" id="PF19087">
    <property type="entry name" value="DUF5776"/>
    <property type="match status" value="1"/>
</dbReference>
<feature type="compositionally biased region" description="Low complexity" evidence="1">
    <location>
        <begin position="1338"/>
        <end position="1354"/>
    </location>
</feature>
<feature type="compositionally biased region" description="Basic and acidic residues" evidence="1">
    <location>
        <begin position="1407"/>
        <end position="1431"/>
    </location>
</feature>
<feature type="region of interest" description="Disordered" evidence="1">
    <location>
        <begin position="1931"/>
        <end position="1986"/>
    </location>
</feature>
<comment type="caution">
    <text evidence="3">The sequence shown here is derived from an EMBL/GenBank/DDBJ whole genome shotgun (WGS) entry which is preliminary data.</text>
</comment>
<dbReference type="RefSeq" id="WP_105964137.1">
    <property type="nucleotide sequence ID" value="NZ_POSO01000002.1"/>
</dbReference>
<feature type="compositionally biased region" description="Basic and acidic residues" evidence="1">
    <location>
        <begin position="217"/>
        <end position="228"/>
    </location>
</feature>
<feature type="compositionally biased region" description="Polar residues" evidence="1">
    <location>
        <begin position="1663"/>
        <end position="1701"/>
    </location>
</feature>
<feature type="compositionally biased region" description="Basic and acidic residues" evidence="1">
    <location>
        <begin position="1156"/>
        <end position="1168"/>
    </location>
</feature>
<organism evidence="3 4">
    <name type="scientific">Apilactobacillus micheneri</name>
    <dbReference type="NCBI Taxonomy" id="1899430"/>
    <lineage>
        <taxon>Bacteria</taxon>
        <taxon>Bacillati</taxon>
        <taxon>Bacillota</taxon>
        <taxon>Bacilli</taxon>
        <taxon>Lactobacillales</taxon>
        <taxon>Lactobacillaceae</taxon>
        <taxon>Apilactobacillus</taxon>
    </lineage>
</organism>
<evidence type="ECO:0000256" key="1">
    <source>
        <dbReference type="SAM" id="MobiDB-lite"/>
    </source>
</evidence>
<feature type="region of interest" description="Disordered" evidence="1">
    <location>
        <begin position="1883"/>
        <end position="1910"/>
    </location>
</feature>
<feature type="region of interest" description="Disordered" evidence="1">
    <location>
        <begin position="52"/>
        <end position="138"/>
    </location>
</feature>